<dbReference type="InterPro" id="IPR029069">
    <property type="entry name" value="HotDog_dom_sf"/>
</dbReference>
<organism evidence="11 12">
    <name type="scientific">Candidatus Xianfuyuplasma coldseepsis</name>
    <dbReference type="NCBI Taxonomy" id="2782163"/>
    <lineage>
        <taxon>Bacteria</taxon>
        <taxon>Bacillati</taxon>
        <taxon>Mycoplasmatota</taxon>
        <taxon>Mollicutes</taxon>
        <taxon>Candidatus Izemoplasmatales</taxon>
        <taxon>Candidatus Izemoplasmataceae</taxon>
        <taxon>Candidatus Xianfuyuplasma</taxon>
    </lineage>
</organism>
<keyword evidence="8 10" id="KW-0456">Lyase</keyword>
<name>A0A7L7KSQ1_9MOLU</name>
<dbReference type="Pfam" id="PF07977">
    <property type="entry name" value="FabA"/>
    <property type="match status" value="1"/>
</dbReference>
<protein>
    <recommendedName>
        <fullName evidence="10">3-hydroxyacyl-[acyl-carrier-protein] dehydratase FabZ</fullName>
        <ecNumber evidence="10">4.2.1.59</ecNumber>
    </recommendedName>
    <alternativeName>
        <fullName evidence="10">(3R)-hydroxymyristoyl-[acyl-carrier-protein] dehydratase</fullName>
        <shortName evidence="10">(3R)-hydroxymyristoyl-ACP dehydrase</shortName>
    </alternativeName>
    <alternativeName>
        <fullName evidence="10">Beta-hydroxyacyl-ACP dehydratase</fullName>
    </alternativeName>
</protein>
<evidence type="ECO:0000256" key="2">
    <source>
        <dbReference type="ARBA" id="ARBA00004496"/>
    </source>
</evidence>
<dbReference type="EC" id="4.2.1.59" evidence="10"/>
<dbReference type="FunFam" id="3.10.129.10:FF:000001">
    <property type="entry name" value="3-hydroxyacyl-[acyl-carrier-protein] dehydratase FabZ"/>
    <property type="match status" value="1"/>
</dbReference>
<dbReference type="GO" id="GO:0016020">
    <property type="term" value="C:membrane"/>
    <property type="evidence" value="ECO:0007669"/>
    <property type="project" value="GOC"/>
</dbReference>
<dbReference type="EMBL" id="CP048914">
    <property type="protein sequence ID" value="QMS85439.1"/>
    <property type="molecule type" value="Genomic_DNA"/>
</dbReference>
<reference evidence="11 12" key="1">
    <citation type="submission" date="2020-02" db="EMBL/GenBank/DDBJ databases">
        <authorList>
            <person name="Zheng R.K."/>
            <person name="Sun C.M."/>
        </authorList>
    </citation>
    <scope>NUCLEOTIDE SEQUENCE [LARGE SCALE GENOMIC DNA]</scope>
    <source>
        <strain evidence="12">zrk13</strain>
    </source>
</reference>
<dbReference type="InterPro" id="IPR010084">
    <property type="entry name" value="FabZ"/>
</dbReference>
<sequence length="142" mass="15453">MELNSNQIQEIIPHRYPFLLIDKVVELEPGHSCKAIKNVSANEMQFMGHFPQEHVMPGVLMVEALAQAGAVIILSVPENKGKIAYFAGIDKCKFKQKVVPGDTLELNVEIVRQKGPIGFGTAVATVNGKVAVQAELKFAVGE</sequence>
<dbReference type="HAMAP" id="MF_00406">
    <property type="entry name" value="FabZ"/>
    <property type="match status" value="1"/>
</dbReference>
<dbReference type="Proteomes" id="UP000514720">
    <property type="component" value="Chromosome"/>
</dbReference>
<dbReference type="PANTHER" id="PTHR30272">
    <property type="entry name" value="3-HYDROXYACYL-[ACYL-CARRIER-PROTEIN] DEHYDRATASE"/>
    <property type="match status" value="1"/>
</dbReference>
<feature type="active site" evidence="10">
    <location>
        <position position="49"/>
    </location>
</feature>
<evidence type="ECO:0000256" key="1">
    <source>
        <dbReference type="ARBA" id="ARBA00001055"/>
    </source>
</evidence>
<dbReference type="RefSeq" id="WP_258877234.1">
    <property type="nucleotide sequence ID" value="NZ_CP048914.1"/>
</dbReference>
<dbReference type="KEGG" id="xcl:G4Z02_06615"/>
<dbReference type="GO" id="GO:0006633">
    <property type="term" value="P:fatty acid biosynthetic process"/>
    <property type="evidence" value="ECO:0007669"/>
    <property type="project" value="UniProtKB-UniRule"/>
</dbReference>
<dbReference type="AlphaFoldDB" id="A0A7L7KSQ1"/>
<dbReference type="InterPro" id="IPR013114">
    <property type="entry name" value="FabA_FabZ"/>
</dbReference>
<dbReference type="PANTHER" id="PTHR30272:SF1">
    <property type="entry name" value="3-HYDROXYACYL-[ACYL-CARRIER-PROTEIN] DEHYDRATASE"/>
    <property type="match status" value="1"/>
</dbReference>
<comment type="similarity">
    <text evidence="3 10">Belongs to the thioester dehydratase family. FabZ subfamily.</text>
</comment>
<evidence type="ECO:0000256" key="7">
    <source>
        <dbReference type="ARBA" id="ARBA00023098"/>
    </source>
</evidence>
<evidence type="ECO:0000256" key="4">
    <source>
        <dbReference type="ARBA" id="ARBA00022490"/>
    </source>
</evidence>
<keyword evidence="6 10" id="KW-0441">Lipid A biosynthesis</keyword>
<keyword evidence="5 10" id="KW-0444">Lipid biosynthesis</keyword>
<keyword evidence="4 10" id="KW-0963">Cytoplasm</keyword>
<dbReference type="Gene3D" id="3.10.129.10">
    <property type="entry name" value="Hotdog Thioesterase"/>
    <property type="match status" value="1"/>
</dbReference>
<keyword evidence="7 10" id="KW-0443">Lipid metabolism</keyword>
<dbReference type="NCBIfam" id="TIGR01750">
    <property type="entry name" value="fabZ"/>
    <property type="match status" value="1"/>
</dbReference>
<evidence type="ECO:0000256" key="3">
    <source>
        <dbReference type="ARBA" id="ARBA00009174"/>
    </source>
</evidence>
<dbReference type="GO" id="GO:0009245">
    <property type="term" value="P:lipid A biosynthetic process"/>
    <property type="evidence" value="ECO:0007669"/>
    <property type="project" value="UniProtKB-UniRule"/>
</dbReference>
<dbReference type="GO" id="GO:0005737">
    <property type="term" value="C:cytoplasm"/>
    <property type="evidence" value="ECO:0007669"/>
    <property type="project" value="UniProtKB-SubCell"/>
</dbReference>
<evidence type="ECO:0000256" key="5">
    <source>
        <dbReference type="ARBA" id="ARBA00022516"/>
    </source>
</evidence>
<dbReference type="NCBIfam" id="NF000582">
    <property type="entry name" value="PRK00006.1"/>
    <property type="match status" value="1"/>
</dbReference>
<comment type="function">
    <text evidence="9 10">Involved in unsaturated fatty acids biosynthesis. Catalyzes the dehydration of short chain beta-hydroxyacyl-ACPs and long chain saturated and unsaturated beta-hydroxyacyl-ACPs.</text>
</comment>
<comment type="subcellular location">
    <subcellularLocation>
        <location evidence="2 10">Cytoplasm</location>
    </subcellularLocation>
</comment>
<dbReference type="SUPFAM" id="SSF54637">
    <property type="entry name" value="Thioesterase/thiol ester dehydrase-isomerase"/>
    <property type="match status" value="1"/>
</dbReference>
<evidence type="ECO:0000256" key="6">
    <source>
        <dbReference type="ARBA" id="ARBA00022556"/>
    </source>
</evidence>
<accession>A0A7L7KSQ1</accession>
<dbReference type="GO" id="GO:0019171">
    <property type="term" value="F:(3R)-hydroxyacyl-[acyl-carrier-protein] dehydratase activity"/>
    <property type="evidence" value="ECO:0007669"/>
    <property type="project" value="UniProtKB-EC"/>
</dbReference>
<evidence type="ECO:0000313" key="11">
    <source>
        <dbReference type="EMBL" id="QMS85439.1"/>
    </source>
</evidence>
<gene>
    <name evidence="10 11" type="primary">fabZ</name>
    <name evidence="11" type="ORF">G4Z02_06615</name>
</gene>
<evidence type="ECO:0000256" key="9">
    <source>
        <dbReference type="ARBA" id="ARBA00025049"/>
    </source>
</evidence>
<evidence type="ECO:0000313" key="12">
    <source>
        <dbReference type="Proteomes" id="UP000514720"/>
    </source>
</evidence>
<keyword evidence="12" id="KW-1185">Reference proteome</keyword>
<proteinExistence type="inferred from homology"/>
<evidence type="ECO:0000256" key="8">
    <source>
        <dbReference type="ARBA" id="ARBA00023239"/>
    </source>
</evidence>
<comment type="catalytic activity">
    <reaction evidence="1 10">
        <text>a (3R)-hydroxyacyl-[ACP] = a (2E)-enoyl-[ACP] + H2O</text>
        <dbReference type="Rhea" id="RHEA:13097"/>
        <dbReference type="Rhea" id="RHEA-COMP:9925"/>
        <dbReference type="Rhea" id="RHEA-COMP:9945"/>
        <dbReference type="ChEBI" id="CHEBI:15377"/>
        <dbReference type="ChEBI" id="CHEBI:78784"/>
        <dbReference type="ChEBI" id="CHEBI:78827"/>
        <dbReference type="EC" id="4.2.1.59"/>
    </reaction>
</comment>
<evidence type="ECO:0000256" key="10">
    <source>
        <dbReference type="HAMAP-Rule" id="MF_00406"/>
    </source>
</evidence>
<dbReference type="CDD" id="cd01288">
    <property type="entry name" value="FabZ"/>
    <property type="match status" value="1"/>
</dbReference>